<keyword evidence="2" id="KW-1185">Reference proteome</keyword>
<evidence type="ECO:0000313" key="1">
    <source>
        <dbReference type="EMBL" id="KAK9702094.1"/>
    </source>
</evidence>
<name>A0AAW1JFR0_POPJA</name>
<evidence type="ECO:0000313" key="2">
    <source>
        <dbReference type="Proteomes" id="UP001458880"/>
    </source>
</evidence>
<dbReference type="AlphaFoldDB" id="A0AAW1JFR0"/>
<proteinExistence type="predicted"/>
<gene>
    <name evidence="1" type="ORF">QE152_g30158</name>
</gene>
<accession>A0AAW1JFR0</accession>
<sequence length="369" mass="41544">MVLEEAIRNSNINRQASLIIRCHQCLAYEDDVVLIARSQRELELITGQLIIAAENMGVAITETKSRYMRIQNKHASGGLEEMAVHVQQGRMVKFKEIDSYIYLDTLIDKKCREEAEINLRLAKGKTWLFCDIHDSELFDSSFMLIRKDRDCAAVGKATGVGVLIASGANIPIIPFDTSNLSRVVPLVDLIISKCFVVSETLYMLLVEHNSFPLVNEDSYHPALRYNFRKPNILELYNGVSHVDWTFIEAVTLVNRAVVTFCHTIFSIVDNQVRKYCSSDRSFPIWFYSKTIKLIKLATENPQAGPRSKGSGKFRIPVCLRFGDTQLGDAKMIVEAFAESFSGVYEVGSLFSTSTSTTADSFTSGFMSRR</sequence>
<reference evidence="1 2" key="1">
    <citation type="journal article" date="2024" name="BMC Genomics">
        <title>De novo assembly and annotation of Popillia japonica's genome with initial clues to its potential as an invasive pest.</title>
        <authorList>
            <person name="Cucini C."/>
            <person name="Boschi S."/>
            <person name="Funari R."/>
            <person name="Cardaioli E."/>
            <person name="Iannotti N."/>
            <person name="Marturano G."/>
            <person name="Paoli F."/>
            <person name="Bruttini M."/>
            <person name="Carapelli A."/>
            <person name="Frati F."/>
            <person name="Nardi F."/>
        </authorList>
    </citation>
    <scope>NUCLEOTIDE SEQUENCE [LARGE SCALE GENOMIC DNA]</scope>
    <source>
        <strain evidence="1">DMR45628</strain>
    </source>
</reference>
<evidence type="ECO:0008006" key="3">
    <source>
        <dbReference type="Google" id="ProtNLM"/>
    </source>
</evidence>
<dbReference type="EMBL" id="JASPKY010000400">
    <property type="protein sequence ID" value="KAK9702094.1"/>
    <property type="molecule type" value="Genomic_DNA"/>
</dbReference>
<protein>
    <recommendedName>
        <fullName evidence="3">Reverse transcriptase domain-containing protein</fullName>
    </recommendedName>
</protein>
<dbReference type="Proteomes" id="UP001458880">
    <property type="component" value="Unassembled WGS sequence"/>
</dbReference>
<organism evidence="1 2">
    <name type="scientific">Popillia japonica</name>
    <name type="common">Japanese beetle</name>
    <dbReference type="NCBI Taxonomy" id="7064"/>
    <lineage>
        <taxon>Eukaryota</taxon>
        <taxon>Metazoa</taxon>
        <taxon>Ecdysozoa</taxon>
        <taxon>Arthropoda</taxon>
        <taxon>Hexapoda</taxon>
        <taxon>Insecta</taxon>
        <taxon>Pterygota</taxon>
        <taxon>Neoptera</taxon>
        <taxon>Endopterygota</taxon>
        <taxon>Coleoptera</taxon>
        <taxon>Polyphaga</taxon>
        <taxon>Scarabaeiformia</taxon>
        <taxon>Scarabaeidae</taxon>
        <taxon>Rutelinae</taxon>
        <taxon>Popillia</taxon>
    </lineage>
</organism>
<comment type="caution">
    <text evidence="1">The sequence shown here is derived from an EMBL/GenBank/DDBJ whole genome shotgun (WGS) entry which is preliminary data.</text>
</comment>